<evidence type="ECO:0000313" key="1">
    <source>
        <dbReference type="EMBL" id="KAJ7085654.1"/>
    </source>
</evidence>
<comment type="caution">
    <text evidence="1">The sequence shown here is derived from an EMBL/GenBank/DDBJ whole genome shotgun (WGS) entry which is preliminary data.</text>
</comment>
<name>A0AAD6XKU8_9AGAR</name>
<sequence>MHTMGTSLLRYLAMKVHPLVDSTPWRRLVVVGAHDRGDASVVGREKMDKPFNWMRPTAKRVGENLHIQCFPGVDHVEHYGALLTAYLRLTRKDGEWERVETRPVAEGDTIQALRAQTNILALPRADVIVTGLVHRLDSLTPGASYVGAKNDEFAWTSRVVQGKTVVFLGCRFSFWGSISGDLVRVLAQHAQPSQVIYFGKLGSTQPSVQPNRWLASGDCSCVDGATVRWNNILLSSIHRVGGPVILGKHETLGSVLSETHAWLRDATRHGYDFVDPEVGQMGRAAIETGLGFGYIHLISDNVARKYPEDLSNEREMGVLVGRDALYARVNRILGDHLESL</sequence>
<dbReference type="EMBL" id="JARJCN010000033">
    <property type="protein sequence ID" value="KAJ7085654.1"/>
    <property type="molecule type" value="Genomic_DNA"/>
</dbReference>
<keyword evidence="2" id="KW-1185">Reference proteome</keyword>
<dbReference type="SUPFAM" id="SSF53167">
    <property type="entry name" value="Purine and uridine phosphorylases"/>
    <property type="match status" value="1"/>
</dbReference>
<dbReference type="AlphaFoldDB" id="A0AAD6XKU8"/>
<dbReference type="GO" id="GO:0003824">
    <property type="term" value="F:catalytic activity"/>
    <property type="evidence" value="ECO:0007669"/>
    <property type="project" value="InterPro"/>
</dbReference>
<dbReference type="InterPro" id="IPR035994">
    <property type="entry name" value="Nucleoside_phosphorylase_sf"/>
</dbReference>
<accession>A0AAD6XKU8</accession>
<reference evidence="1" key="1">
    <citation type="submission" date="2023-03" db="EMBL/GenBank/DDBJ databases">
        <title>Massive genome expansion in bonnet fungi (Mycena s.s.) driven by repeated elements and novel gene families across ecological guilds.</title>
        <authorList>
            <consortium name="Lawrence Berkeley National Laboratory"/>
            <person name="Harder C.B."/>
            <person name="Miyauchi S."/>
            <person name="Viragh M."/>
            <person name="Kuo A."/>
            <person name="Thoen E."/>
            <person name="Andreopoulos B."/>
            <person name="Lu D."/>
            <person name="Skrede I."/>
            <person name="Drula E."/>
            <person name="Henrissat B."/>
            <person name="Morin E."/>
            <person name="Kohler A."/>
            <person name="Barry K."/>
            <person name="LaButti K."/>
            <person name="Morin E."/>
            <person name="Salamov A."/>
            <person name="Lipzen A."/>
            <person name="Mereny Z."/>
            <person name="Hegedus B."/>
            <person name="Baldrian P."/>
            <person name="Stursova M."/>
            <person name="Weitz H."/>
            <person name="Taylor A."/>
            <person name="Grigoriev I.V."/>
            <person name="Nagy L.G."/>
            <person name="Martin F."/>
            <person name="Kauserud H."/>
        </authorList>
    </citation>
    <scope>NUCLEOTIDE SEQUENCE</scope>
    <source>
        <strain evidence="1">CBHHK173m</strain>
    </source>
</reference>
<dbReference type="Proteomes" id="UP001222325">
    <property type="component" value="Unassembled WGS sequence"/>
</dbReference>
<gene>
    <name evidence="1" type="ORF">B0H15DRAFT_845845</name>
</gene>
<proteinExistence type="predicted"/>
<organism evidence="1 2">
    <name type="scientific">Mycena belliarum</name>
    <dbReference type="NCBI Taxonomy" id="1033014"/>
    <lineage>
        <taxon>Eukaryota</taxon>
        <taxon>Fungi</taxon>
        <taxon>Dikarya</taxon>
        <taxon>Basidiomycota</taxon>
        <taxon>Agaricomycotina</taxon>
        <taxon>Agaricomycetes</taxon>
        <taxon>Agaricomycetidae</taxon>
        <taxon>Agaricales</taxon>
        <taxon>Marasmiineae</taxon>
        <taxon>Mycenaceae</taxon>
        <taxon>Mycena</taxon>
    </lineage>
</organism>
<dbReference type="GO" id="GO:0009116">
    <property type="term" value="P:nucleoside metabolic process"/>
    <property type="evidence" value="ECO:0007669"/>
    <property type="project" value="InterPro"/>
</dbReference>
<evidence type="ECO:0000313" key="2">
    <source>
        <dbReference type="Proteomes" id="UP001222325"/>
    </source>
</evidence>
<protein>
    <submittedName>
        <fullName evidence="1">Uncharacterized protein</fullName>
    </submittedName>
</protein>